<dbReference type="Pfam" id="PF16197">
    <property type="entry name" value="KAsynt_C_assoc"/>
    <property type="match status" value="2"/>
</dbReference>
<dbReference type="InterPro" id="IPR006162">
    <property type="entry name" value="Ppantetheine_attach_site"/>
</dbReference>
<keyword evidence="6" id="KW-0443">Lipid metabolism</keyword>
<dbReference type="InterPro" id="IPR020807">
    <property type="entry name" value="PKS_DH"/>
</dbReference>
<protein>
    <submittedName>
        <fullName evidence="14">Polyketide synthase</fullName>
    </submittedName>
</protein>
<reference evidence="15" key="1">
    <citation type="submission" date="2016-09" db="EMBL/GenBank/DDBJ databases">
        <authorList>
            <person name="Greninger A.L."/>
            <person name="Jerome K.R."/>
            <person name="Mcnair B."/>
            <person name="Wallis C."/>
            <person name="Fang F."/>
        </authorList>
    </citation>
    <scope>NUCLEOTIDE SEQUENCE [LARGE SCALE GENOMIC DNA]</scope>
    <source>
        <strain evidence="15">BC1_M4</strain>
    </source>
</reference>
<dbReference type="InterPro" id="IPR002364">
    <property type="entry name" value="Quin_OxRdtase/zeta-crystal_CS"/>
</dbReference>
<dbReference type="InterPro" id="IPR014031">
    <property type="entry name" value="Ketoacyl_synth_C"/>
</dbReference>
<dbReference type="GO" id="GO:0004315">
    <property type="term" value="F:3-oxoacyl-[acyl-carrier-protein] synthase activity"/>
    <property type="evidence" value="ECO:0007669"/>
    <property type="project" value="InterPro"/>
</dbReference>
<dbReference type="Pfam" id="PF21089">
    <property type="entry name" value="PKS_DH_N"/>
    <property type="match status" value="2"/>
</dbReference>
<keyword evidence="3" id="KW-0597">Phosphoprotein</keyword>
<dbReference type="Gene3D" id="3.40.47.10">
    <property type="match status" value="2"/>
</dbReference>
<keyword evidence="8" id="KW-0012">Acyltransferase</keyword>
<keyword evidence="10" id="KW-0175">Coiled coil</keyword>
<dbReference type="Gene3D" id="3.10.129.110">
    <property type="entry name" value="Polyketide synthase dehydratase"/>
    <property type="match status" value="2"/>
</dbReference>
<dbReference type="Pfam" id="PF00698">
    <property type="entry name" value="Acyl_transf_1"/>
    <property type="match status" value="2"/>
</dbReference>
<dbReference type="InterPro" id="IPR036736">
    <property type="entry name" value="ACP-like_sf"/>
</dbReference>
<dbReference type="Gene3D" id="3.30.70.3290">
    <property type="match status" value="2"/>
</dbReference>
<dbReference type="EMBL" id="MIHC01000036">
    <property type="protein sequence ID" value="ODR04079.1"/>
    <property type="molecule type" value="Genomic_DNA"/>
</dbReference>
<dbReference type="Proteomes" id="UP000094224">
    <property type="component" value="Unassembled WGS sequence"/>
</dbReference>
<feature type="domain" description="PKS/mFAS DH" evidence="13">
    <location>
        <begin position="2967"/>
        <end position="3242"/>
    </location>
</feature>
<dbReference type="InterPro" id="IPR050091">
    <property type="entry name" value="PKS_NRPS_Biosynth_Enz"/>
</dbReference>
<dbReference type="CDD" id="cd05195">
    <property type="entry name" value="enoyl_red"/>
    <property type="match status" value="2"/>
</dbReference>
<dbReference type="PROSITE" id="PS52004">
    <property type="entry name" value="KS3_2"/>
    <property type="match status" value="2"/>
</dbReference>
<dbReference type="SMART" id="SM00823">
    <property type="entry name" value="PKS_PP"/>
    <property type="match status" value="2"/>
</dbReference>
<dbReference type="CDD" id="cd08956">
    <property type="entry name" value="KR_3_FAS_SDR_x"/>
    <property type="match status" value="2"/>
</dbReference>
<keyword evidence="4" id="KW-0808">Transferase</keyword>
<dbReference type="GO" id="GO:0004312">
    <property type="term" value="F:fatty acid synthase activity"/>
    <property type="evidence" value="ECO:0007669"/>
    <property type="project" value="TreeGrafter"/>
</dbReference>
<dbReference type="PROSITE" id="PS52019">
    <property type="entry name" value="PKS_MFAS_DH"/>
    <property type="match status" value="2"/>
</dbReference>
<dbReference type="InterPro" id="IPR001227">
    <property type="entry name" value="Ac_transferase_dom_sf"/>
</dbReference>
<dbReference type="InterPro" id="IPR057326">
    <property type="entry name" value="KR_dom"/>
</dbReference>
<evidence type="ECO:0000256" key="3">
    <source>
        <dbReference type="ARBA" id="ARBA00022553"/>
    </source>
</evidence>
<dbReference type="InterPro" id="IPR013968">
    <property type="entry name" value="PKS_KR"/>
</dbReference>
<dbReference type="PANTHER" id="PTHR43775:SF51">
    <property type="entry name" value="INACTIVE PHENOLPHTHIOCEROL SYNTHESIS POLYKETIDE SYNTHASE TYPE I PKS1-RELATED"/>
    <property type="match status" value="1"/>
</dbReference>
<dbReference type="InterPro" id="IPR016035">
    <property type="entry name" value="Acyl_Trfase/lysoPLipase"/>
</dbReference>
<dbReference type="Pfam" id="PF08659">
    <property type="entry name" value="KR"/>
    <property type="match status" value="2"/>
</dbReference>
<feature type="region of interest" description="C-terminal hotdog fold" evidence="9">
    <location>
        <begin position="3101"/>
        <end position="3242"/>
    </location>
</feature>
<comment type="caution">
    <text evidence="14">The sequence shown here is derived from an EMBL/GenBank/DDBJ whole genome shotgun (WGS) entry which is preliminary data.</text>
</comment>
<dbReference type="SMART" id="SM00827">
    <property type="entry name" value="PKS_AT"/>
    <property type="match status" value="2"/>
</dbReference>
<feature type="region of interest" description="N-terminal hotdog fold" evidence="9">
    <location>
        <begin position="926"/>
        <end position="1060"/>
    </location>
</feature>
<dbReference type="Gene3D" id="3.40.50.720">
    <property type="entry name" value="NAD(P)-binding Rossmann-like Domain"/>
    <property type="match status" value="4"/>
</dbReference>
<dbReference type="InterPro" id="IPR011032">
    <property type="entry name" value="GroES-like_sf"/>
</dbReference>
<evidence type="ECO:0000259" key="12">
    <source>
        <dbReference type="PROSITE" id="PS52004"/>
    </source>
</evidence>
<dbReference type="SMART" id="SM00826">
    <property type="entry name" value="PKS_DH"/>
    <property type="match status" value="2"/>
</dbReference>
<dbReference type="GO" id="GO:0016491">
    <property type="term" value="F:oxidoreductase activity"/>
    <property type="evidence" value="ECO:0007669"/>
    <property type="project" value="InterPro"/>
</dbReference>
<dbReference type="InterPro" id="IPR014043">
    <property type="entry name" value="Acyl_transferase_dom"/>
</dbReference>
<dbReference type="SUPFAM" id="SSF53901">
    <property type="entry name" value="Thiolase-like"/>
    <property type="match status" value="2"/>
</dbReference>
<dbReference type="GO" id="GO:0031177">
    <property type="term" value="F:phosphopantetheine binding"/>
    <property type="evidence" value="ECO:0007669"/>
    <property type="project" value="InterPro"/>
</dbReference>
<organism evidence="14 15">
    <name type="scientific">Mycobacterium sherrisii</name>
    <dbReference type="NCBI Taxonomy" id="243061"/>
    <lineage>
        <taxon>Bacteria</taxon>
        <taxon>Bacillati</taxon>
        <taxon>Actinomycetota</taxon>
        <taxon>Actinomycetes</taxon>
        <taxon>Mycobacteriales</taxon>
        <taxon>Mycobacteriaceae</taxon>
        <taxon>Mycobacterium</taxon>
        <taxon>Mycobacterium simiae complex</taxon>
    </lineage>
</organism>
<feature type="region of interest" description="C-terminal hotdog fold" evidence="9">
    <location>
        <begin position="1072"/>
        <end position="1213"/>
    </location>
</feature>
<dbReference type="Pfam" id="PF02801">
    <property type="entry name" value="Ketoacyl-synt_C"/>
    <property type="match status" value="2"/>
</dbReference>
<proteinExistence type="predicted"/>
<evidence type="ECO:0000313" key="15">
    <source>
        <dbReference type="Proteomes" id="UP000094224"/>
    </source>
</evidence>
<dbReference type="Pfam" id="PF14765">
    <property type="entry name" value="PS-DH"/>
    <property type="match status" value="2"/>
</dbReference>
<feature type="domain" description="Carrier" evidence="11">
    <location>
        <begin position="4039"/>
        <end position="4114"/>
    </location>
</feature>
<dbReference type="SUPFAM" id="SSF51735">
    <property type="entry name" value="NAD(P)-binding Rossmann-fold domains"/>
    <property type="match status" value="6"/>
</dbReference>
<evidence type="ECO:0000256" key="2">
    <source>
        <dbReference type="ARBA" id="ARBA00022450"/>
    </source>
</evidence>
<dbReference type="Pfam" id="PF00109">
    <property type="entry name" value="ketoacyl-synt"/>
    <property type="match status" value="2"/>
</dbReference>
<dbReference type="Pfam" id="PF22953">
    <property type="entry name" value="SpnB_Rossmann"/>
    <property type="match status" value="2"/>
</dbReference>
<dbReference type="Gene3D" id="3.40.50.11460">
    <property type="match status" value="1"/>
</dbReference>
<dbReference type="SMART" id="SM00829">
    <property type="entry name" value="PKS_ER"/>
    <property type="match status" value="2"/>
</dbReference>
<dbReference type="InterPro" id="IPR018201">
    <property type="entry name" value="Ketoacyl_synth_AS"/>
</dbReference>
<dbReference type="Pfam" id="PF08240">
    <property type="entry name" value="ADH_N"/>
    <property type="match status" value="2"/>
</dbReference>
<dbReference type="RefSeq" id="WP_069401846.1">
    <property type="nucleotide sequence ID" value="NZ_MIHC01000036.1"/>
</dbReference>
<dbReference type="InterPro" id="IPR020806">
    <property type="entry name" value="PKS_PP-bd"/>
</dbReference>
<comment type="pathway">
    <text evidence="1">Lipid metabolism.</text>
</comment>
<dbReference type="InterPro" id="IPR049900">
    <property type="entry name" value="PKS_mFAS_DH"/>
</dbReference>
<dbReference type="Gene3D" id="1.10.1200.10">
    <property type="entry name" value="ACP-like"/>
    <property type="match status" value="2"/>
</dbReference>
<dbReference type="SMART" id="SM00822">
    <property type="entry name" value="PKS_KR"/>
    <property type="match status" value="2"/>
</dbReference>
<dbReference type="SMART" id="SM01294">
    <property type="entry name" value="PKS_PP_betabranch"/>
    <property type="match status" value="2"/>
</dbReference>
<dbReference type="InterPro" id="IPR049552">
    <property type="entry name" value="PKS_DH_N"/>
</dbReference>
<feature type="active site" description="Proton donor; for dehydratase activity" evidence="9">
    <location>
        <position position="1132"/>
    </location>
</feature>
<keyword evidence="2" id="KW-0596">Phosphopantetheine</keyword>
<name>A0A1E3SPR1_9MYCO</name>
<feature type="domain" description="PKS/mFAS DH" evidence="13">
    <location>
        <begin position="926"/>
        <end position="1213"/>
    </location>
</feature>
<evidence type="ECO:0000256" key="9">
    <source>
        <dbReference type="PROSITE-ProRule" id="PRU01363"/>
    </source>
</evidence>
<dbReference type="InterPro" id="IPR020841">
    <property type="entry name" value="PKS_Beta-ketoAc_synthase_dom"/>
</dbReference>
<evidence type="ECO:0000256" key="1">
    <source>
        <dbReference type="ARBA" id="ARBA00005189"/>
    </source>
</evidence>
<evidence type="ECO:0000256" key="6">
    <source>
        <dbReference type="ARBA" id="ARBA00023098"/>
    </source>
</evidence>
<evidence type="ECO:0000313" key="14">
    <source>
        <dbReference type="EMBL" id="ODR04079.1"/>
    </source>
</evidence>
<evidence type="ECO:0000259" key="13">
    <source>
        <dbReference type="PROSITE" id="PS52019"/>
    </source>
</evidence>
<dbReference type="InterPro" id="IPR016039">
    <property type="entry name" value="Thiolase-like"/>
</dbReference>
<dbReference type="SUPFAM" id="SSF52151">
    <property type="entry name" value="FabD/lysophospholipase-like"/>
    <property type="match status" value="2"/>
</dbReference>
<keyword evidence="5" id="KW-0276">Fatty acid metabolism</keyword>
<dbReference type="PROSITE" id="PS00606">
    <property type="entry name" value="KS3_1"/>
    <property type="match status" value="2"/>
</dbReference>
<dbReference type="FunFam" id="3.40.50.720:FF:000381">
    <property type="entry name" value="Probable polyketide synthase pks17"/>
    <property type="match status" value="2"/>
</dbReference>
<accession>A0A1E3SPR1</accession>
<evidence type="ECO:0000256" key="5">
    <source>
        <dbReference type="ARBA" id="ARBA00022832"/>
    </source>
</evidence>
<dbReference type="FunFam" id="3.90.180.10:FF:000032">
    <property type="entry name" value="Probable polyketide synthase pks1"/>
    <property type="match status" value="2"/>
</dbReference>
<evidence type="ECO:0000256" key="4">
    <source>
        <dbReference type="ARBA" id="ARBA00022679"/>
    </source>
</evidence>
<dbReference type="Pfam" id="PF00550">
    <property type="entry name" value="PP-binding"/>
    <property type="match status" value="2"/>
</dbReference>
<feature type="coiled-coil region" evidence="10">
    <location>
        <begin position="1"/>
        <end position="31"/>
    </location>
</feature>
<sequence length="4194" mass="437156">MDQLQHATEALRKALVQVERLKRTNRALLERSSEPIAIVGMSCRFPGGVDTPERLWEMVADGRDVISEFPTDRGWDLAGLFDPDPDARHKTYARTGGFVDGVADFDPAFFGIAASEALAMDPQHRMLLELSWEALERAAIDPSGLRGSATGVFAGLIVGGYGMLAEEIEGYRLTGMTSSVASGRVSYVLGLEGPAVSVDTACSSSLVALHMAVQSLRSGECDLALAGGATVNATPTVFVEFSRHRGLAADGRCKAYAGAADGVGWSEGGAMLVVERLSDARRLGHPVLAVVRGSAVNQDGASNGLTAPNGPSQQRVVRAALANAGLSAADVDVVEGHGTGTTLGDPIEAQALLATYGQGRSEPGKEPLWLGSIKSNMGHTQAAAGVAGVIKMVQAMRHGVLPATLHVDRPSPHVDWSAGAVSLLTEARPWPGESVARARRAGVSSFGISGTNAHVIIESAPADQPRATGPVPTVLPWALSAKSLSSLQSQATRLADHLDAHPDLEMADVAWSLAGRATFEHRAVIVGRDRDELLAGLHELTGDGVGGAVIRGAALPAGKHVFVFPGQGSQWVGMGVELLDTAPVFTQQIEACAEAFAEFVDWSLVDVLRGAPAAPGMDRVDVVQPVLFAVMVSLAEMWKSLGVNPDAVIGHSQGEIAAAYVAGALTLRDAARVVTLRSKLLRSLARPGGMLSIACSTERARELLAPYGNRLSIAAVNGPTAVVVSGEVAALEELIAFCADLELRTRRIDVDYASHSVEVEAIRHELVDVLAGIEPRSSRVAFFSTVTGSRLDTAGLDAAYWYRNIRQTVQFDQAVRTACEHGYRTFIEASPHPALIAGIENTCTDTGDAEAIVVPTLGREDGGLGRFLMSAATAFTAGVNVDWRGLLDGAAFVELPTYAFDRRRFWLSGEGSGADAAGLGLGASEHPLLSAVVDLPSSGGVLLTGRLSPSVQSWLADHAVSGTVVFPGAGFVELAIRAGDEVGCATVDELTLRAPLLLPAGESGFGSVAIQVVVGPADETATAPGAESGRRSVAIFSRLSADAEWLCHAEGVLSSAPVEQHADLSVWPPQGAVAVDTADGYQTLAALGYGYGPAFQGLTAAWVRGDEIFAEVRLPDAAGGVNGFGVHPALLDAAMHSMVVAHHGADEFEVMLPFSWQGVSLHAAGASAVRARIAPAAGSASRSVSIELADGLGLPVLSVAAMAARPVSEQQLRAAMSASTQDRLFELVWCPMQVAAAPAAVGTHQLFESVAAQSDPVTAGHERTRLALAAVQSWLAESDSGVLVVATRGAMGLPNEDITDLAGAAVWGLVRSAQTEHPGRIVLVDSDVPLDDTAAATVLAADEPQLLLRGGTFYTARVHGSRAAQGILEPPADGPWRLGLSSAGTFENLCLEPVPNAGAPLGPGQVRVALRAIATNFRDVMITLGMFTHDALLGGEGAGVVVEVGPGVTEFAVGDAVYGFFPDGSGTLVPGDVRLLLPKPADWSFAEAAAISAVFTTAYMAFIHLAEVRPGQRVLVHAAAGGVGMAAVQLARHLGLQVFATASRGKWDTLRAMGFDDDHIGDSRSLEFEEKFRAVTARSGAAGMDVVLDSLAGEFVDASLRLVAPGGVFLEMGKTDIRDPDAVAQEYPGVRYRAFDLFEPGRPRMHEWMLELAKLFETGVLRPLPVTTFDVRRAPSALRYLSQARHIGKVVLTLPGVWTSGTVLITGGTGMAGSTLARHLVARHGARNLVLLSRRGPDAESGALVAELEAAGARVDVVACDAADRAALAAVIAGIPVQFPLSAVIHAAGVLDDAMVTSLTPERIDAVLRAKVDAAWNLHELTRGLDVSAFVMFSSMAGLVGSSGQANYAAANTFLDALAAHRRAHGLPATSLAWGLWDQASTMTGGLDAADRARLSRDGILALSSDEAMELFDTALIADEAVIAPARIDLAALRTHAAVVPPMFTDLLNAPTRRRVDESLAAAKSKSALAQRLHGLSEPEQHALLLDLVRSHIATVLGSTTADAIDPDKAFGDLGFDSLTAVEMRNRLKTATGLALSPTLIFDYPTPNGLAGYLRTELAGVPQQTAAAPAVQVTGDDPIVIVGTSCRYPGGVDTPERLWEMVADGRDVISEFPTDRGWDLAGVYNPDPDVPGTCYTRSGGFVDGVADFDPAFFGITPSEALAMDPQQRLFLELSWEALERAGIEPGGLRGSATGVFAGVYTQGYGIGAAPAAEGFRLTGQSSSVASGRVSYVLGLEGPAVSVDTACSSSLVALHMAVQSLRSGECDLALAGGVTVNATPDVFVEFSRMRGLAADGRCKAYADAADGTGFAEGGGMLVLERLSDARRLGHPVLAVVRGSAVNQDGASNGLTAPNGPSQQRVVRAALANAGLSAADVDVVEGHGTGTTLGDPIEAQALLATYGQGRSEPGKEPLWLGSIKSNMGHTQAAAGVAGVIKMVQAMRHGVLPATLHVDRPSPHVDWSAGAVSLLTEARPWPGESVARARRAGVSSFGISGTNAHVIIESPPVDANPTVQPTGVPALPWVVSAKSLSSLQSQATRLADHLRAHDELDPADVAWSLATRSAFEHRAVIAGADRHRLLAGLDELASGEIGAVIHGAATQPGKTVFVFPGQGSQVLGMGTALHAGYPVFAEAFDAVVAELDRHLLRPLRDVIWGHDEDLLNTTEFAQPALFAVEVALFRLLESWGVRPDFVLGHSIGELAAAHVAGVLSLQNAAVLVAARGRFMQALPAGGAMIAVQATESEVRPLLEPTDVGIAAINGPGSVVISGAEDKVTAIAERLRADGRRIHRLAVSHAFHSPLMEPMVDEFGTVAAGLAVGKPTIPVVSNVTGQLAGDDYGTVAYWKRHVREAVRFADSVRFARSAGGSRFFEVGPSSGLTASIEETLALDEGAPVVTMSALRKDRPEPETLITAVAQGYVSGMNVDWRGVIGAANFVPLPTYTFERRRFWLAGDGWTVDAAGLGQAASEHPLLGAVVELPASGGVVLTGRLSSGRQPWLNDHAVGSVVLFPGAGFVELAIRAGDEVGCGVVDELNLAAPLVLPADGSVAVQVVVGGADDQGARPVSVFSRAEAGSAWSLHAEGMLRAGASEASVDLSAWPPAGAVPVDVGDGYDRLAERGYGYGPAFRGLTSMWRRGEEVFAEVTLPADAGLSVTGFGVHPVLLDAALHAVILTSSDDELPQGSMLVPFSWQRVSLHAAGATAVRARIVPVSDSAVSIELADGLGLPVLSVASMVARPVTDRQLLAAVSSSGPDRLFEVDWSVLPSSSVQPVSVFAYGAPEFDVPDGQRAAVVFESSPVSDDVLAGVYAATRAVLPVLQSWLARDGAGTLVVATRGAMTLPGEEITDLAGAAVWGLVRSAQTEHPGRIVLVDTDGVLDEESVAAVLAAGEPQVLVRGSKVYIARVHGSRAVGALLVPPGDEPWRIGMSSQGTFENLRLERIPDADAPLGPGQVRVALSAIAANFRDVMIALGLYPDPDAVMGIEASGVVVQVGPETASRDNRFAVGDRVMGLFPDGTGTIATTDQRLLAKTPTGWSHAAAATTTVVFATAYYALVDLAAAKPGQRVLVHAAAGGVGMAAVQLARHLGLQVFATASRGKWDTLRAMGFDDDHIGDSRSLEFEEKFRAVTAGTGKAGMDIVLDSLAGDFVDASLRLVAPGGVFLEMGKTDIREPAAVAAEHPGVRYRAFDLFESGPDRLRQILDELVALFGDDVLRPLPVTRFDIRRAPAALRYLSQARHVGKVVMTVPGGPGSGPAAGTVLITGGTGMAGSAVARHLVSRHGARNLVLVSRRGLDAPGAAELMTELGASGAQVQVVACDVADREALAKVIADIPVQRPLSGVIHAAGMLDDAVIASLTPERVDAVLRAKVDGAWNLHELSRELDVSAFVLFSSMAGLAGASGQANYAAANSFLDGLALHRRDQGLPAMSLGWGLWDQASAMTGALGAADRARFGRDGIVAMSSDQALDLLDTALIVDEPFLLPAHIDLAALRVKFDGGTLPPMFVDLINAPTRRQVDDSLAAAKSKSALLQRLEGLPEDEQYAVLLDLVRSNIATVLGQSSPESIDPERAFQELGFDSLTAVEMRNRLKSATGLALSPTLIFDYPNCTALAGYMHTELIGTAEQGTPAGAPGEADIARIVGSIPVKRLRQVGVLELLLALATEDGDAQASVAEASAEKDIADMDLEDLLNAALIDDDE</sequence>
<dbReference type="SMART" id="SM00825">
    <property type="entry name" value="PKS_KS"/>
    <property type="match status" value="2"/>
</dbReference>
<dbReference type="SUPFAM" id="SSF55048">
    <property type="entry name" value="Probable ACP-binding domain of malonyl-CoA ACP transacylase"/>
    <property type="match status" value="2"/>
</dbReference>
<dbReference type="SUPFAM" id="SSF47336">
    <property type="entry name" value="ACP-like"/>
    <property type="match status" value="2"/>
</dbReference>
<dbReference type="InterPro" id="IPR020843">
    <property type="entry name" value="ER"/>
</dbReference>
<dbReference type="InterPro" id="IPR032821">
    <property type="entry name" value="PKS_assoc"/>
</dbReference>
<dbReference type="Pfam" id="PF13602">
    <property type="entry name" value="ADH_zinc_N_2"/>
    <property type="match status" value="2"/>
</dbReference>
<dbReference type="InterPro" id="IPR042104">
    <property type="entry name" value="PKS_dehydratase_sf"/>
</dbReference>
<feature type="active site" description="Proton donor; for dehydratase activity" evidence="9">
    <location>
        <position position="3162"/>
    </location>
</feature>
<dbReference type="FunFam" id="3.10.129.110:FF:000003">
    <property type="entry name" value="Probable polyketide synthase pks1"/>
    <property type="match status" value="1"/>
</dbReference>
<dbReference type="FunFam" id="3.40.366.10:FF:000002">
    <property type="entry name" value="Probable polyketide synthase 2"/>
    <property type="match status" value="2"/>
</dbReference>
<dbReference type="InterPro" id="IPR055123">
    <property type="entry name" value="SpnB-like_Rossmann"/>
</dbReference>
<dbReference type="InterPro" id="IPR036291">
    <property type="entry name" value="NAD(P)-bd_dom_sf"/>
</dbReference>
<evidence type="ECO:0000256" key="7">
    <source>
        <dbReference type="ARBA" id="ARBA00023268"/>
    </source>
</evidence>
<dbReference type="InterPro" id="IPR049551">
    <property type="entry name" value="PKS_DH_C"/>
</dbReference>
<dbReference type="GO" id="GO:0008270">
    <property type="term" value="F:zinc ion binding"/>
    <property type="evidence" value="ECO:0007669"/>
    <property type="project" value="InterPro"/>
</dbReference>
<keyword evidence="15" id="KW-1185">Reference proteome</keyword>
<feature type="active site" description="Proton acceptor; for dehydratase activity" evidence="9">
    <location>
        <position position="958"/>
    </location>
</feature>
<gene>
    <name evidence="14" type="ORF">BHQ21_19045</name>
</gene>
<dbReference type="PROSITE" id="PS50075">
    <property type="entry name" value="CARRIER"/>
    <property type="match status" value="2"/>
</dbReference>
<dbReference type="SUPFAM" id="SSF50129">
    <property type="entry name" value="GroES-like"/>
    <property type="match status" value="2"/>
</dbReference>
<dbReference type="InterPro" id="IPR016036">
    <property type="entry name" value="Malonyl_transacylase_ACP-bd"/>
</dbReference>
<keyword evidence="7" id="KW-0511">Multifunctional enzyme</keyword>
<feature type="active site" description="Proton acceptor; for dehydratase activity" evidence="9">
    <location>
        <position position="2999"/>
    </location>
</feature>
<dbReference type="InterPro" id="IPR013154">
    <property type="entry name" value="ADH-like_N"/>
</dbReference>
<dbReference type="InterPro" id="IPR009081">
    <property type="entry name" value="PP-bd_ACP"/>
</dbReference>
<feature type="region of interest" description="N-terminal hotdog fold" evidence="9">
    <location>
        <begin position="2967"/>
        <end position="3089"/>
    </location>
</feature>
<dbReference type="Gene3D" id="3.40.366.10">
    <property type="entry name" value="Malonyl-Coenzyme A Acyl Carrier Protein, domain 2"/>
    <property type="match status" value="2"/>
</dbReference>
<dbReference type="GO" id="GO:0006633">
    <property type="term" value="P:fatty acid biosynthetic process"/>
    <property type="evidence" value="ECO:0007669"/>
    <property type="project" value="InterPro"/>
</dbReference>
<evidence type="ECO:0000256" key="8">
    <source>
        <dbReference type="ARBA" id="ARBA00023315"/>
    </source>
</evidence>
<dbReference type="FunFam" id="1.10.1200.10:FF:000007">
    <property type="entry name" value="Probable polyketide synthase pks17"/>
    <property type="match status" value="2"/>
</dbReference>
<dbReference type="CDD" id="cd00833">
    <property type="entry name" value="PKS"/>
    <property type="match status" value="2"/>
</dbReference>
<dbReference type="InterPro" id="IPR014030">
    <property type="entry name" value="Ketoacyl_synth_N"/>
</dbReference>
<dbReference type="PROSITE" id="PS01162">
    <property type="entry name" value="QOR_ZETA_CRYSTAL"/>
    <property type="match status" value="2"/>
</dbReference>
<feature type="domain" description="Ketosynthase family 3 (KS3)" evidence="12">
    <location>
        <begin position="33"/>
        <end position="459"/>
    </location>
</feature>
<dbReference type="PROSITE" id="PS00012">
    <property type="entry name" value="PHOSPHOPANTETHEINE"/>
    <property type="match status" value="2"/>
</dbReference>
<dbReference type="Gene3D" id="3.90.180.10">
    <property type="entry name" value="Medium-chain alcohol dehydrogenases, catalytic domain"/>
    <property type="match status" value="2"/>
</dbReference>
<dbReference type="FunFam" id="3.40.50.720:FF:000209">
    <property type="entry name" value="Polyketide synthase Pks12"/>
    <property type="match status" value="2"/>
</dbReference>
<evidence type="ECO:0000259" key="11">
    <source>
        <dbReference type="PROSITE" id="PS50075"/>
    </source>
</evidence>
<feature type="domain" description="Ketosynthase family 3 (KS3)" evidence="12">
    <location>
        <begin position="2076"/>
        <end position="2503"/>
    </location>
</feature>
<feature type="domain" description="Carrier" evidence="11">
    <location>
        <begin position="1983"/>
        <end position="2058"/>
    </location>
</feature>
<evidence type="ECO:0000256" key="10">
    <source>
        <dbReference type="SAM" id="Coils"/>
    </source>
</evidence>
<dbReference type="PANTHER" id="PTHR43775">
    <property type="entry name" value="FATTY ACID SYNTHASE"/>
    <property type="match status" value="1"/>
</dbReference>
<dbReference type="FunFam" id="3.40.47.10:FF:000019">
    <property type="entry name" value="Polyketide synthase type I"/>
    <property type="match status" value="2"/>
</dbReference>